<dbReference type="Proteomes" id="UP000264702">
    <property type="component" value="Unassembled WGS sequence"/>
</dbReference>
<dbReference type="InterPro" id="IPR050177">
    <property type="entry name" value="Lipid_A_modif_metabolic_enz"/>
</dbReference>
<name>A0A372IJD2_9BACT</name>
<dbReference type="Gene3D" id="3.90.25.10">
    <property type="entry name" value="UDP-galactose 4-epimerase, domain 1"/>
    <property type="match status" value="1"/>
</dbReference>
<dbReference type="PANTHER" id="PTHR43245">
    <property type="entry name" value="BIFUNCTIONAL POLYMYXIN RESISTANCE PROTEIN ARNA"/>
    <property type="match status" value="1"/>
</dbReference>
<dbReference type="InterPro" id="IPR001509">
    <property type="entry name" value="Epimerase_deHydtase"/>
</dbReference>
<gene>
    <name evidence="2" type="ORF">D0Y96_19825</name>
</gene>
<dbReference type="EMBL" id="QVQT01000009">
    <property type="protein sequence ID" value="RFU14851.1"/>
    <property type="molecule type" value="Genomic_DNA"/>
</dbReference>
<keyword evidence="3" id="KW-1185">Reference proteome</keyword>
<sequence>MAQYLVTGCAGFIGSWVTETLIGRGECVRGLDNFETGRRENLAHLAGKFEFVECDLRDADGVAKACEGMDYILHQGALPSVPRSVREPRTSHTANIDGTFNLLEGARAAKVKRIIYAASSSAYGNQPGFPRVESMVPMPIAPYPVQKLAGELYMKSYWQVYGLETVCLRYFNIFGPRQVPDSPYSGVMAKFTLQMMNSERPTIFGDGEQGRDFTYIENAVSANLLALEAPAEKVAGQTFNVACGERHTLNKTFRILAELLDFKSPPIYGPPRMGDIQDSLADISAAGKAFGYEPQVSFEEGLRRTVAWYRKEWVKQRTVS</sequence>
<dbReference type="Gene3D" id="3.40.50.720">
    <property type="entry name" value="NAD(P)-binding Rossmann-like Domain"/>
    <property type="match status" value="1"/>
</dbReference>
<feature type="domain" description="NAD-dependent epimerase/dehydratase" evidence="1">
    <location>
        <begin position="5"/>
        <end position="242"/>
    </location>
</feature>
<dbReference type="SUPFAM" id="SSF51735">
    <property type="entry name" value="NAD(P)-binding Rossmann-fold domains"/>
    <property type="match status" value="1"/>
</dbReference>
<evidence type="ECO:0000259" key="1">
    <source>
        <dbReference type="Pfam" id="PF01370"/>
    </source>
</evidence>
<dbReference type="PANTHER" id="PTHR43245:SF13">
    <property type="entry name" value="UDP-D-APIOSE_UDP-D-XYLOSE SYNTHASE 2"/>
    <property type="match status" value="1"/>
</dbReference>
<dbReference type="CDD" id="cd05256">
    <property type="entry name" value="UDP_AE_SDR_e"/>
    <property type="match status" value="1"/>
</dbReference>
<reference evidence="2 3" key="1">
    <citation type="submission" date="2018-08" db="EMBL/GenBank/DDBJ databases">
        <title>Acidipila sp. 4G-K13, an acidobacterium isolated from forest soil.</title>
        <authorList>
            <person name="Gao Z.-H."/>
            <person name="Qiu L.-H."/>
        </authorList>
    </citation>
    <scope>NUCLEOTIDE SEQUENCE [LARGE SCALE GENOMIC DNA]</scope>
    <source>
        <strain evidence="2 3">4G-K13</strain>
    </source>
</reference>
<dbReference type="AlphaFoldDB" id="A0A372IJD2"/>
<comment type="caution">
    <text evidence="2">The sequence shown here is derived from an EMBL/GenBank/DDBJ whole genome shotgun (WGS) entry which is preliminary data.</text>
</comment>
<proteinExistence type="predicted"/>
<organism evidence="2 3">
    <name type="scientific">Paracidobacterium acidisoli</name>
    <dbReference type="NCBI Taxonomy" id="2303751"/>
    <lineage>
        <taxon>Bacteria</taxon>
        <taxon>Pseudomonadati</taxon>
        <taxon>Acidobacteriota</taxon>
        <taxon>Terriglobia</taxon>
        <taxon>Terriglobales</taxon>
        <taxon>Acidobacteriaceae</taxon>
        <taxon>Paracidobacterium</taxon>
    </lineage>
</organism>
<dbReference type="Pfam" id="PF01370">
    <property type="entry name" value="Epimerase"/>
    <property type="match status" value="1"/>
</dbReference>
<dbReference type="PRINTS" id="PR01713">
    <property type="entry name" value="NUCEPIMERASE"/>
</dbReference>
<evidence type="ECO:0000313" key="3">
    <source>
        <dbReference type="Proteomes" id="UP000264702"/>
    </source>
</evidence>
<protein>
    <submittedName>
        <fullName evidence="2">NAD-dependent epimerase/dehydratase family protein</fullName>
    </submittedName>
</protein>
<accession>A0A372IJD2</accession>
<dbReference type="RefSeq" id="WP_117303533.1">
    <property type="nucleotide sequence ID" value="NZ_QVQT02000009.1"/>
</dbReference>
<dbReference type="OrthoDB" id="9766450at2"/>
<dbReference type="InterPro" id="IPR036291">
    <property type="entry name" value="NAD(P)-bd_dom_sf"/>
</dbReference>
<evidence type="ECO:0000313" key="2">
    <source>
        <dbReference type="EMBL" id="RFU14851.1"/>
    </source>
</evidence>